<feature type="compositionally biased region" description="Polar residues" evidence="5">
    <location>
        <begin position="179"/>
        <end position="193"/>
    </location>
</feature>
<keyword evidence="2" id="KW-0548">Nucleotidyltransferase</keyword>
<dbReference type="GO" id="GO:0016779">
    <property type="term" value="F:nucleotidyltransferase activity"/>
    <property type="evidence" value="ECO:0007669"/>
    <property type="project" value="UniProtKB-KW"/>
</dbReference>
<dbReference type="InterPro" id="IPR043502">
    <property type="entry name" value="DNA/RNA_pol_sf"/>
</dbReference>
<keyword evidence="4" id="KW-0378">Hydrolase</keyword>
<feature type="domain" description="Reverse transcriptase" evidence="6">
    <location>
        <begin position="512"/>
        <end position="670"/>
    </location>
</feature>
<dbReference type="InterPro" id="IPR043128">
    <property type="entry name" value="Rev_trsase/Diguanyl_cyclase"/>
</dbReference>
<evidence type="ECO:0000313" key="8">
    <source>
        <dbReference type="Proteomes" id="UP000646827"/>
    </source>
</evidence>
<feature type="compositionally biased region" description="Low complexity" evidence="5">
    <location>
        <begin position="228"/>
        <end position="242"/>
    </location>
</feature>
<dbReference type="InterPro" id="IPR050951">
    <property type="entry name" value="Retrovirus_Pol_polyprotein"/>
</dbReference>
<evidence type="ECO:0000259" key="6">
    <source>
        <dbReference type="Pfam" id="PF00078"/>
    </source>
</evidence>
<dbReference type="CDD" id="cd01647">
    <property type="entry name" value="RT_LTR"/>
    <property type="match status" value="1"/>
</dbReference>
<dbReference type="GO" id="GO:0004519">
    <property type="term" value="F:endonuclease activity"/>
    <property type="evidence" value="ECO:0007669"/>
    <property type="project" value="UniProtKB-KW"/>
</dbReference>
<dbReference type="Gene3D" id="2.40.70.10">
    <property type="entry name" value="Acid Proteases"/>
    <property type="match status" value="1"/>
</dbReference>
<keyword evidence="1" id="KW-0808">Transferase</keyword>
<feature type="compositionally biased region" description="Basic and acidic residues" evidence="5">
    <location>
        <begin position="154"/>
        <end position="165"/>
    </location>
</feature>
<accession>A0A8H7RKC2</accession>
<dbReference type="SUPFAM" id="SSF56672">
    <property type="entry name" value="DNA/RNA polymerases"/>
    <property type="match status" value="1"/>
</dbReference>
<evidence type="ECO:0000256" key="5">
    <source>
        <dbReference type="SAM" id="MobiDB-lite"/>
    </source>
</evidence>
<reference evidence="7 8" key="1">
    <citation type="submission" date="2020-12" db="EMBL/GenBank/DDBJ databases">
        <title>Metabolic potential, ecology and presence of endohyphal bacteria is reflected in genomic diversity of Mucoromycotina.</title>
        <authorList>
            <person name="Muszewska A."/>
            <person name="Okrasinska A."/>
            <person name="Steczkiewicz K."/>
            <person name="Drgas O."/>
            <person name="Orlowska M."/>
            <person name="Perlinska-Lenart U."/>
            <person name="Aleksandrzak-Piekarczyk T."/>
            <person name="Szatraj K."/>
            <person name="Zielenkiewicz U."/>
            <person name="Pilsyk S."/>
            <person name="Malc E."/>
            <person name="Mieczkowski P."/>
            <person name="Kruszewska J.S."/>
            <person name="Biernat P."/>
            <person name="Pawlowska J."/>
        </authorList>
    </citation>
    <scope>NUCLEOTIDE SEQUENCE [LARGE SCALE GENOMIC DNA]</scope>
    <source>
        <strain evidence="7 8">CBS 142.35</strain>
    </source>
</reference>
<evidence type="ECO:0000256" key="1">
    <source>
        <dbReference type="ARBA" id="ARBA00022679"/>
    </source>
</evidence>
<gene>
    <name evidence="7" type="ORF">INT45_001775</name>
</gene>
<dbReference type="PANTHER" id="PTHR37984">
    <property type="entry name" value="PROTEIN CBG26694"/>
    <property type="match status" value="1"/>
</dbReference>
<protein>
    <recommendedName>
        <fullName evidence="6">Reverse transcriptase domain-containing protein</fullName>
    </recommendedName>
</protein>
<evidence type="ECO:0000256" key="3">
    <source>
        <dbReference type="ARBA" id="ARBA00022722"/>
    </source>
</evidence>
<keyword evidence="3" id="KW-0540">Nuclease</keyword>
<organism evidence="7 8">
    <name type="scientific">Circinella minor</name>
    <dbReference type="NCBI Taxonomy" id="1195481"/>
    <lineage>
        <taxon>Eukaryota</taxon>
        <taxon>Fungi</taxon>
        <taxon>Fungi incertae sedis</taxon>
        <taxon>Mucoromycota</taxon>
        <taxon>Mucoromycotina</taxon>
        <taxon>Mucoromycetes</taxon>
        <taxon>Mucorales</taxon>
        <taxon>Lichtheimiaceae</taxon>
        <taxon>Circinella</taxon>
    </lineage>
</organism>
<dbReference type="AlphaFoldDB" id="A0A8H7RKC2"/>
<comment type="caution">
    <text evidence="7">The sequence shown here is derived from an EMBL/GenBank/DDBJ whole genome shotgun (WGS) entry which is preliminary data.</text>
</comment>
<evidence type="ECO:0000256" key="2">
    <source>
        <dbReference type="ARBA" id="ARBA00022695"/>
    </source>
</evidence>
<feature type="region of interest" description="Disordered" evidence="5">
    <location>
        <begin position="228"/>
        <end position="255"/>
    </location>
</feature>
<dbReference type="FunFam" id="3.30.70.270:FF:000020">
    <property type="entry name" value="Transposon Tf2-6 polyprotein-like Protein"/>
    <property type="match status" value="1"/>
</dbReference>
<feature type="region of interest" description="Disordered" evidence="5">
    <location>
        <begin position="153"/>
        <end position="198"/>
    </location>
</feature>
<proteinExistence type="predicted"/>
<dbReference type="Proteomes" id="UP000646827">
    <property type="component" value="Unassembled WGS sequence"/>
</dbReference>
<dbReference type="Gene3D" id="3.10.10.10">
    <property type="entry name" value="HIV Type 1 Reverse Transcriptase, subunit A, domain 1"/>
    <property type="match status" value="1"/>
</dbReference>
<keyword evidence="8" id="KW-1185">Reference proteome</keyword>
<evidence type="ECO:0000256" key="4">
    <source>
        <dbReference type="ARBA" id="ARBA00022759"/>
    </source>
</evidence>
<evidence type="ECO:0000313" key="7">
    <source>
        <dbReference type="EMBL" id="KAG2212524.1"/>
    </source>
</evidence>
<dbReference type="InterPro" id="IPR000477">
    <property type="entry name" value="RT_dom"/>
</dbReference>
<dbReference type="CDD" id="cd00303">
    <property type="entry name" value="retropepsin_like"/>
    <property type="match status" value="1"/>
</dbReference>
<name>A0A8H7RKC2_9FUNG</name>
<dbReference type="InterPro" id="IPR021109">
    <property type="entry name" value="Peptidase_aspartic_dom_sf"/>
</dbReference>
<dbReference type="OrthoDB" id="2272639at2759"/>
<dbReference type="PANTHER" id="PTHR37984:SF5">
    <property type="entry name" value="PROTEIN NYNRIN-LIKE"/>
    <property type="match status" value="1"/>
</dbReference>
<dbReference type="EMBL" id="JAEPRB010000745">
    <property type="protein sequence ID" value="KAG2212524.1"/>
    <property type="molecule type" value="Genomic_DNA"/>
</dbReference>
<dbReference type="Gene3D" id="3.30.70.270">
    <property type="match status" value="2"/>
</dbReference>
<sequence>MFLRAFEKEIRAANLKVQDNWSRLLPKSFNDAQNIWLDAVLQEFSGSTWDEIRVKIVEQFDKPEQRLKSMESVLHMRQRHREKVKTYAQKFHQRCIESGLDKYPEVMIVALLSSLEKKNDVYDLVATKFSSDILKQSMNDMVNYVAGLQLDSTENDKRSREDDAITTHPNRRPRLSVHGGTSLSRHNPANQRPRQPRYDPNTCIYCHQERKPGHTCEAYRKAKGFSVTTPAARSGSRTSRAAHVQQEVDNTTDDGLPCKLTNKEQRKNIKEKTENKKKTDINQEDETLIPITVEKRRVFSLLDGGATFSAIDRNFCNKENIKVLPVHGYICLASSDKKSERIGITEPLEVWHNGHCVKHSFEVMNITRSHPMSIGKNLFNSFGIGYTGLASTWKDLEEKEKSQEKEIDDALIPNNAPAGTEFEQVTFKAYIHTSLEKNRPIDKTSFCPLPEAVISLPTPTDVVCHRRQYKIPYKAQDAVEDEIKKWIDNGTIIEIPADEDNRWNFPLTTTMKKNQKIRTCLDVRLLNQYLKSDMYEIPLLSKIFDSLTDARVYTTLDLASAFNRFPVKKSDQHKLAFTSLKTGTRYMFQGCPFGLKPISSKFQRVMDKLFRDLDYCHTFVDDIIIASKTLEEHAQHVSIVIDRLTEANLILQEEKCVFMQKSVYVLGHQINEKGYAPDRRKLTNVDSWPVPKSSSEVMSLLGFFGYFRQFIPHMSDISKPLDDLRYSKDVVSQWGQKQEEAFRKLKHALLNAPILSFPDMSKKILCCNRCIQRRHICCFISKV</sequence>
<dbReference type="Pfam" id="PF00078">
    <property type="entry name" value="RVT_1"/>
    <property type="match status" value="1"/>
</dbReference>
<keyword evidence="4" id="KW-0255">Endonuclease</keyword>